<dbReference type="PROSITE" id="PS00178">
    <property type="entry name" value="AA_TRNA_LIGASE_I"/>
    <property type="match status" value="1"/>
</dbReference>
<dbReference type="GO" id="GO:0005829">
    <property type="term" value="C:cytosol"/>
    <property type="evidence" value="ECO:0007669"/>
    <property type="project" value="TreeGrafter"/>
</dbReference>
<feature type="coiled-coil region" evidence="9">
    <location>
        <begin position="862"/>
        <end position="889"/>
    </location>
</feature>
<accession>A0A381QWN8</accession>
<evidence type="ECO:0000256" key="4">
    <source>
        <dbReference type="ARBA" id="ARBA00022840"/>
    </source>
</evidence>
<dbReference type="Pfam" id="PF08264">
    <property type="entry name" value="Anticodon_1"/>
    <property type="match status" value="1"/>
</dbReference>
<evidence type="ECO:0000256" key="2">
    <source>
        <dbReference type="ARBA" id="ARBA00022598"/>
    </source>
</evidence>
<evidence type="ECO:0000313" key="13">
    <source>
        <dbReference type="EMBL" id="SUZ83364.1"/>
    </source>
</evidence>
<dbReference type="SUPFAM" id="SSF46589">
    <property type="entry name" value="tRNA-binding arm"/>
    <property type="match status" value="1"/>
</dbReference>
<keyword evidence="4" id="KW-0067">ATP-binding</keyword>
<dbReference type="PANTHER" id="PTHR11946">
    <property type="entry name" value="VALYL-TRNA SYNTHETASES"/>
    <property type="match status" value="1"/>
</dbReference>
<dbReference type="GO" id="GO:0004832">
    <property type="term" value="F:valine-tRNA ligase activity"/>
    <property type="evidence" value="ECO:0007669"/>
    <property type="project" value="UniProtKB-EC"/>
</dbReference>
<dbReference type="EC" id="6.1.1.9" evidence="1"/>
<dbReference type="InterPro" id="IPR009008">
    <property type="entry name" value="Val/Leu/Ile-tRNA-synth_edit"/>
</dbReference>
<dbReference type="InterPro" id="IPR033705">
    <property type="entry name" value="Anticodon_Ia_Val"/>
</dbReference>
<dbReference type="NCBIfam" id="TIGR00422">
    <property type="entry name" value="valS"/>
    <property type="match status" value="1"/>
</dbReference>
<comment type="catalytic activity">
    <reaction evidence="8">
        <text>tRNA(Val) + L-valine + ATP = L-valyl-tRNA(Val) + AMP + diphosphate</text>
        <dbReference type="Rhea" id="RHEA:10704"/>
        <dbReference type="Rhea" id="RHEA-COMP:9672"/>
        <dbReference type="Rhea" id="RHEA-COMP:9708"/>
        <dbReference type="ChEBI" id="CHEBI:30616"/>
        <dbReference type="ChEBI" id="CHEBI:33019"/>
        <dbReference type="ChEBI" id="CHEBI:57762"/>
        <dbReference type="ChEBI" id="CHEBI:78442"/>
        <dbReference type="ChEBI" id="CHEBI:78537"/>
        <dbReference type="ChEBI" id="CHEBI:456215"/>
        <dbReference type="EC" id="6.1.1.9"/>
    </reaction>
</comment>
<dbReference type="Pfam" id="PF10458">
    <property type="entry name" value="Val_tRNA-synt_C"/>
    <property type="match status" value="1"/>
</dbReference>
<dbReference type="InterPro" id="IPR010978">
    <property type="entry name" value="tRNA-bd_arm"/>
</dbReference>
<dbReference type="InterPro" id="IPR013155">
    <property type="entry name" value="M/V/L/I-tRNA-synth_anticd-bd"/>
</dbReference>
<dbReference type="SUPFAM" id="SSF52374">
    <property type="entry name" value="Nucleotidylyl transferase"/>
    <property type="match status" value="1"/>
</dbReference>
<evidence type="ECO:0000256" key="6">
    <source>
        <dbReference type="ARBA" id="ARBA00023146"/>
    </source>
</evidence>
<dbReference type="Pfam" id="PF00133">
    <property type="entry name" value="tRNA-synt_1"/>
    <property type="match status" value="2"/>
</dbReference>
<dbReference type="InterPro" id="IPR002303">
    <property type="entry name" value="Valyl-tRNA_ligase"/>
</dbReference>
<organism evidence="13">
    <name type="scientific">marine metagenome</name>
    <dbReference type="NCBI Taxonomy" id="408172"/>
    <lineage>
        <taxon>unclassified sequences</taxon>
        <taxon>metagenomes</taxon>
        <taxon>ecological metagenomes</taxon>
    </lineage>
</organism>
<dbReference type="InterPro" id="IPR001412">
    <property type="entry name" value="aa-tRNA-synth_I_CS"/>
</dbReference>
<dbReference type="FunFam" id="3.40.50.620:FF:000020">
    <property type="entry name" value="Valine--tRNA ligase, mitochondrial"/>
    <property type="match status" value="1"/>
</dbReference>
<dbReference type="Gene3D" id="3.40.50.620">
    <property type="entry name" value="HUPs"/>
    <property type="match status" value="2"/>
</dbReference>
<dbReference type="GO" id="GO:0006438">
    <property type="term" value="P:valyl-tRNA aminoacylation"/>
    <property type="evidence" value="ECO:0007669"/>
    <property type="project" value="InterPro"/>
</dbReference>
<evidence type="ECO:0000256" key="1">
    <source>
        <dbReference type="ARBA" id="ARBA00013169"/>
    </source>
</evidence>
<feature type="domain" description="Aminoacyl-tRNA synthetase class Ia" evidence="10">
    <location>
        <begin position="445"/>
        <end position="583"/>
    </location>
</feature>
<dbReference type="CDD" id="cd00817">
    <property type="entry name" value="ValRS_core"/>
    <property type="match status" value="1"/>
</dbReference>
<reference evidence="13" key="1">
    <citation type="submission" date="2018-05" db="EMBL/GenBank/DDBJ databases">
        <authorList>
            <person name="Lanie J.A."/>
            <person name="Ng W.-L."/>
            <person name="Kazmierczak K.M."/>
            <person name="Andrzejewski T.M."/>
            <person name="Davidsen T.M."/>
            <person name="Wayne K.J."/>
            <person name="Tettelin H."/>
            <person name="Glass J.I."/>
            <person name="Rusch D."/>
            <person name="Podicherti R."/>
            <person name="Tsui H.-C.T."/>
            <person name="Winkler M.E."/>
        </authorList>
    </citation>
    <scope>NUCLEOTIDE SEQUENCE</scope>
</reference>
<evidence type="ECO:0000259" key="12">
    <source>
        <dbReference type="Pfam" id="PF10458"/>
    </source>
</evidence>
<dbReference type="PRINTS" id="PR00986">
    <property type="entry name" value="TRNASYNTHVAL"/>
</dbReference>
<dbReference type="Gene3D" id="1.10.287.380">
    <property type="entry name" value="Valyl-tRNA synthetase, C-terminal domain"/>
    <property type="match status" value="1"/>
</dbReference>
<evidence type="ECO:0000259" key="11">
    <source>
        <dbReference type="Pfam" id="PF08264"/>
    </source>
</evidence>
<dbReference type="AlphaFoldDB" id="A0A381QWN8"/>
<dbReference type="NCBIfam" id="NF004349">
    <property type="entry name" value="PRK05729.1"/>
    <property type="match status" value="1"/>
</dbReference>
<evidence type="ECO:0000259" key="10">
    <source>
        <dbReference type="Pfam" id="PF00133"/>
    </source>
</evidence>
<dbReference type="InterPro" id="IPR037118">
    <property type="entry name" value="Val-tRNA_synth_C_sf"/>
</dbReference>
<dbReference type="GO" id="GO:0002161">
    <property type="term" value="F:aminoacyl-tRNA deacylase activity"/>
    <property type="evidence" value="ECO:0007669"/>
    <property type="project" value="InterPro"/>
</dbReference>
<proteinExistence type="predicted"/>
<feature type="domain" description="Methionyl/Valyl/Leucyl/Isoleucyl-tRNA synthetase anticodon-binding" evidence="11">
    <location>
        <begin position="627"/>
        <end position="762"/>
    </location>
</feature>
<dbReference type="EMBL" id="UINC01001548">
    <property type="protein sequence ID" value="SUZ83364.1"/>
    <property type="molecule type" value="Genomic_DNA"/>
</dbReference>
<name>A0A381QWN8_9ZZZZ</name>
<evidence type="ECO:0000256" key="9">
    <source>
        <dbReference type="SAM" id="Coils"/>
    </source>
</evidence>
<keyword evidence="3" id="KW-0547">Nucleotide-binding</keyword>
<dbReference type="SUPFAM" id="SSF50677">
    <property type="entry name" value="ValRS/IleRS/LeuRS editing domain"/>
    <property type="match status" value="1"/>
</dbReference>
<evidence type="ECO:0000256" key="5">
    <source>
        <dbReference type="ARBA" id="ARBA00022917"/>
    </source>
</evidence>
<protein>
    <recommendedName>
        <fullName evidence="1">valine--tRNA ligase</fullName>
        <ecNumber evidence="1">6.1.1.9</ecNumber>
    </recommendedName>
    <alternativeName>
        <fullName evidence="7">Valyl-tRNA synthetase</fullName>
    </alternativeName>
</protein>
<dbReference type="GO" id="GO:0005524">
    <property type="term" value="F:ATP binding"/>
    <property type="evidence" value="ECO:0007669"/>
    <property type="project" value="UniProtKB-KW"/>
</dbReference>
<evidence type="ECO:0000256" key="7">
    <source>
        <dbReference type="ARBA" id="ARBA00029936"/>
    </source>
</evidence>
<keyword evidence="6" id="KW-0030">Aminoacyl-tRNA synthetase</keyword>
<evidence type="ECO:0000256" key="3">
    <source>
        <dbReference type="ARBA" id="ARBA00022741"/>
    </source>
</evidence>
<dbReference type="SUPFAM" id="SSF47323">
    <property type="entry name" value="Anticodon-binding domain of a subclass of class I aminoacyl-tRNA synthetases"/>
    <property type="match status" value="1"/>
</dbReference>
<feature type="domain" description="Valyl-tRNA synthetase tRNA-binding arm" evidence="12">
    <location>
        <begin position="822"/>
        <end position="886"/>
    </location>
</feature>
<dbReference type="InterPro" id="IPR009080">
    <property type="entry name" value="tRNAsynth_Ia_anticodon-bd"/>
</dbReference>
<dbReference type="InterPro" id="IPR019499">
    <property type="entry name" value="Val-tRNA_synth_tRNA-bd"/>
</dbReference>
<dbReference type="InterPro" id="IPR002300">
    <property type="entry name" value="aa-tRNA-synth_Ia"/>
</dbReference>
<dbReference type="PANTHER" id="PTHR11946:SF93">
    <property type="entry name" value="VALINE--TRNA LIGASE, CHLOROPLASTIC_MITOCHONDRIAL 2"/>
    <property type="match status" value="1"/>
</dbReference>
<feature type="domain" description="Aminoacyl-tRNA synthetase class Ia" evidence="10">
    <location>
        <begin position="17"/>
        <end position="432"/>
    </location>
</feature>
<dbReference type="InterPro" id="IPR014729">
    <property type="entry name" value="Rossmann-like_a/b/a_fold"/>
</dbReference>
<dbReference type="CDD" id="cd07962">
    <property type="entry name" value="Anticodon_Ia_Val"/>
    <property type="match status" value="1"/>
</dbReference>
<evidence type="ECO:0000256" key="8">
    <source>
        <dbReference type="ARBA" id="ARBA00047552"/>
    </source>
</evidence>
<dbReference type="Gene3D" id="1.10.730.10">
    <property type="entry name" value="Isoleucyl-tRNA Synthetase, Domain 1"/>
    <property type="match status" value="1"/>
</dbReference>
<gene>
    <name evidence="13" type="ORF">METZ01_LOCUS36218</name>
</gene>
<keyword evidence="9" id="KW-0175">Coiled coil</keyword>
<keyword evidence="2" id="KW-0436">Ligase</keyword>
<sequence>MTSLAKAYDPQAFESKIAEQWENSDAFRADAHSNKPAFTISMPPPNATGQLHVGHAVMLALEDIFIRWHRMQGHEALWLPGTDHAAIATENVVLQQIKKEEGIADPREVLGREEILRRIAEYVESSQGTIRNQVKALGSSCDWSRERYTMDPQLNRCVNETFVRMYENGLIYRGPRIVNWDPNLKTNVSDDEVERKDTQSPFFTFQYGPFQIGTVRPETKFGDKYVVMHPDDERYTQYKHGDTFDCEWINGKITASIIKDEAVDPEFGTGVMTITPWHDHVDFGIAERHGLDKEPIIDFDGKLLPIAQEFAGMGIDEARPKIMEKLREKGLLVNTDSGYVHSKSFNSRGGGAIEPQIREQWFIDVNKPAVDWHGKKQSLKEVLIDVVRSGDIKLVPERFDSTYFYWVENLQDWCISRQIWWGHRIPVYYKDGETLASIRPPEEFDGWEQDPDTLDTWFSSALWTWSTLIDPELAKNYSLSLEDLLERSPDFQKFHPTNIMETGYDILFFWVARMILMTTYMLQNVPFKTVYLHGLVRTRDGKKMSKSVPETCVDPLESIAEHGTDALRLALIQGTGPGQDLRLYPEKMESCRRFANKIWNAGRYILLTIPLGTPTAPPEKVHSELAQWLLHGLNDLIRHSQTGLEAHRLSDVVDSLRSFFWGEFCDWYLEMDKKPERTDEDNQVLAYSYSTLLKLMHPYVPFVTEALWEQFKQPKMLAVSEWPQEQSYSFSESHNRIELLREAISQIRTLREKANIGLDKKIGATLDSEKNAELFRTHQNLIIRLARLSELEINEKTPDSSRDNLGAYFNETLASIEASAVDWKKEIESLQKKLKTESGFVEKSLKKLKNPGFLDKAPEKVIIELREKVASTEKTLEALKLQIHELDKLVE</sequence>
<keyword evidence="5" id="KW-0648">Protein biosynthesis</keyword>